<dbReference type="InterPro" id="IPR010982">
    <property type="entry name" value="Lambda_DNA-bd_dom_sf"/>
</dbReference>
<feature type="domain" description="HTH lacI-type" evidence="5">
    <location>
        <begin position="12"/>
        <end position="67"/>
    </location>
</feature>
<dbReference type="Pfam" id="PF00532">
    <property type="entry name" value="Peripla_BP_1"/>
    <property type="match status" value="1"/>
</dbReference>
<comment type="caution">
    <text evidence="6">The sequence shown here is derived from an EMBL/GenBank/DDBJ whole genome shotgun (WGS) entry which is preliminary data.</text>
</comment>
<dbReference type="PANTHER" id="PTHR30146:SF109">
    <property type="entry name" value="HTH-TYPE TRANSCRIPTIONAL REGULATOR GALS"/>
    <property type="match status" value="1"/>
</dbReference>
<keyword evidence="2" id="KW-0238">DNA-binding</keyword>
<evidence type="ECO:0000256" key="4">
    <source>
        <dbReference type="SAM" id="MobiDB-lite"/>
    </source>
</evidence>
<evidence type="ECO:0000256" key="2">
    <source>
        <dbReference type="ARBA" id="ARBA00023125"/>
    </source>
</evidence>
<dbReference type="InterPro" id="IPR028082">
    <property type="entry name" value="Peripla_BP_I"/>
</dbReference>
<keyword evidence="1" id="KW-0805">Transcription regulation</keyword>
<keyword evidence="3" id="KW-0804">Transcription</keyword>
<protein>
    <submittedName>
        <fullName evidence="6">Ribose operon repressor</fullName>
    </submittedName>
</protein>
<organism evidence="6 7">
    <name type="scientific">Clavibacter michiganensis subsp. michiganensis</name>
    <dbReference type="NCBI Taxonomy" id="33013"/>
    <lineage>
        <taxon>Bacteria</taxon>
        <taxon>Bacillati</taxon>
        <taxon>Actinomycetota</taxon>
        <taxon>Actinomycetes</taxon>
        <taxon>Micrococcales</taxon>
        <taxon>Microbacteriaceae</taxon>
        <taxon>Clavibacter</taxon>
    </lineage>
</organism>
<dbReference type="Gene3D" id="3.40.50.2300">
    <property type="match status" value="2"/>
</dbReference>
<dbReference type="SMART" id="SM00354">
    <property type="entry name" value="HTH_LACI"/>
    <property type="match status" value="1"/>
</dbReference>
<evidence type="ECO:0000256" key="3">
    <source>
        <dbReference type="ARBA" id="ARBA00023163"/>
    </source>
</evidence>
<evidence type="ECO:0000256" key="1">
    <source>
        <dbReference type="ARBA" id="ARBA00023015"/>
    </source>
</evidence>
<name>A0A251XPG2_CLAMM</name>
<evidence type="ECO:0000313" key="7">
    <source>
        <dbReference type="Proteomes" id="UP000195062"/>
    </source>
</evidence>
<dbReference type="AlphaFoldDB" id="A0A251XPG2"/>
<proteinExistence type="predicted"/>
<evidence type="ECO:0000259" key="5">
    <source>
        <dbReference type="PROSITE" id="PS50932"/>
    </source>
</evidence>
<evidence type="ECO:0000313" key="6">
    <source>
        <dbReference type="EMBL" id="OUE04948.1"/>
    </source>
</evidence>
<reference evidence="6 7" key="1">
    <citation type="submission" date="2016-08" db="EMBL/GenBank/DDBJ databases">
        <title>Genome sequence of Clavibacter michiganensis subsp. michiganensis strain CASJ007.</title>
        <authorList>
            <person name="Thapa S.P."/>
            <person name="Coaker G."/>
        </authorList>
    </citation>
    <scope>NUCLEOTIDE SEQUENCE [LARGE SCALE GENOMIC DNA]</scope>
    <source>
        <strain evidence="6">CASJ007</strain>
    </source>
</reference>
<dbReference type="SUPFAM" id="SSF47413">
    <property type="entry name" value="lambda repressor-like DNA-binding domains"/>
    <property type="match status" value="1"/>
</dbReference>
<dbReference type="InterPro" id="IPR000843">
    <property type="entry name" value="HTH_LacI"/>
</dbReference>
<dbReference type="GO" id="GO:0000976">
    <property type="term" value="F:transcription cis-regulatory region binding"/>
    <property type="evidence" value="ECO:0007669"/>
    <property type="project" value="TreeGrafter"/>
</dbReference>
<dbReference type="Proteomes" id="UP000195062">
    <property type="component" value="Unassembled WGS sequence"/>
</dbReference>
<dbReference type="PANTHER" id="PTHR30146">
    <property type="entry name" value="LACI-RELATED TRANSCRIPTIONAL REPRESSOR"/>
    <property type="match status" value="1"/>
</dbReference>
<dbReference type="PROSITE" id="PS50932">
    <property type="entry name" value="HTH_LACI_2"/>
    <property type="match status" value="1"/>
</dbReference>
<feature type="compositionally biased region" description="Basic residues" evidence="4">
    <location>
        <begin position="332"/>
        <end position="350"/>
    </location>
</feature>
<dbReference type="SUPFAM" id="SSF53822">
    <property type="entry name" value="Periplasmic binding protein-like I"/>
    <property type="match status" value="1"/>
</dbReference>
<dbReference type="Pfam" id="PF00356">
    <property type="entry name" value="LacI"/>
    <property type="match status" value="1"/>
</dbReference>
<dbReference type="Gene3D" id="1.10.260.40">
    <property type="entry name" value="lambda repressor-like DNA-binding domains"/>
    <property type="match status" value="1"/>
</dbReference>
<dbReference type="EMBL" id="MDHH01000001">
    <property type="protein sequence ID" value="OUE04948.1"/>
    <property type="molecule type" value="Genomic_DNA"/>
</dbReference>
<gene>
    <name evidence="6" type="primary">rbsR_2</name>
    <name evidence="6" type="ORF">CMMCAS07_08360</name>
</gene>
<dbReference type="CDD" id="cd01392">
    <property type="entry name" value="HTH_LacI"/>
    <property type="match status" value="1"/>
</dbReference>
<feature type="region of interest" description="Disordered" evidence="4">
    <location>
        <begin position="232"/>
        <end position="265"/>
    </location>
</feature>
<dbReference type="InterPro" id="IPR001761">
    <property type="entry name" value="Peripla_BP/Lac1_sug-bd_dom"/>
</dbReference>
<sequence length="360" mass="37440">MATSGPLPRGQVTRSDVARYAGVSTAVVSYVVNSGPRPVAEATAARVRDAIRVLGYRPNASARALRTGSTQMIGLVVPEIGNPHFAEMAVAVEQCAARHGHAVLLVNSGNDPQLERSLIRTLTARQVDGIIVSTVQHDTTVVDPSTLGVPVVLLNTFSAHDGVETVGVDAREGARIGVEHLVSHGHSRIALVIGGAEVEARERGWHDATRAAGLPDGPIAAKCSPARAATSAPCACSADPTGPPRSSPAPTCRPSVPSARSGARAAGAEDVAVVSFDGTDEAAYASPQLTVVRQPVEQMAEEAVSRLIAPDPARGPHHASFTPTLVVGRSCGCRRRRRPRPPRGAPRRTARGSIRPPGRG</sequence>
<keyword evidence="7" id="KW-1185">Reference proteome</keyword>
<accession>A0A251XPG2</accession>
<dbReference type="GO" id="GO:0003700">
    <property type="term" value="F:DNA-binding transcription factor activity"/>
    <property type="evidence" value="ECO:0007669"/>
    <property type="project" value="TreeGrafter"/>
</dbReference>
<feature type="region of interest" description="Disordered" evidence="4">
    <location>
        <begin position="330"/>
        <end position="360"/>
    </location>
</feature>
<dbReference type="CDD" id="cd06267">
    <property type="entry name" value="PBP1_LacI_sugar_binding-like"/>
    <property type="match status" value="1"/>
</dbReference>